<dbReference type="InterPro" id="IPR017871">
    <property type="entry name" value="ABC_transporter-like_CS"/>
</dbReference>
<dbReference type="NCBIfam" id="NF010061">
    <property type="entry name" value="PRK13538.1"/>
    <property type="match status" value="1"/>
</dbReference>
<dbReference type="SMART" id="SM00382">
    <property type="entry name" value="AAA"/>
    <property type="match status" value="1"/>
</dbReference>
<evidence type="ECO:0000313" key="8">
    <source>
        <dbReference type="EMBL" id="MCK0538358.1"/>
    </source>
</evidence>
<dbReference type="PANTHER" id="PTHR43499:SF1">
    <property type="entry name" value="ABC TRANSPORTER I FAMILY MEMBER 1"/>
    <property type="match status" value="1"/>
</dbReference>
<protein>
    <submittedName>
        <fullName evidence="8">Cytochrome c biogenesis heme-transporting ATPase CcmA</fullName>
    </submittedName>
</protein>
<evidence type="ECO:0000313" key="9">
    <source>
        <dbReference type="Proteomes" id="UP001165524"/>
    </source>
</evidence>
<dbReference type="PANTHER" id="PTHR43499">
    <property type="entry name" value="ABC TRANSPORTER I FAMILY MEMBER 1"/>
    <property type="match status" value="1"/>
</dbReference>
<dbReference type="InterPro" id="IPR003439">
    <property type="entry name" value="ABC_transporter-like_ATP-bd"/>
</dbReference>
<accession>A0ABT0E943</accession>
<name>A0ABT0E943_9GAMM</name>
<dbReference type="Pfam" id="PF00005">
    <property type="entry name" value="ABC_tran"/>
    <property type="match status" value="1"/>
</dbReference>
<dbReference type="PROSITE" id="PS00211">
    <property type="entry name" value="ABC_TRANSPORTER_1"/>
    <property type="match status" value="1"/>
</dbReference>
<dbReference type="NCBIfam" id="TIGR01189">
    <property type="entry name" value="ccmA"/>
    <property type="match status" value="1"/>
</dbReference>
<dbReference type="SUPFAM" id="SSF52540">
    <property type="entry name" value="P-loop containing nucleoside triphosphate hydrolases"/>
    <property type="match status" value="1"/>
</dbReference>
<keyword evidence="1" id="KW-0813">Transport</keyword>
<dbReference type="InterPro" id="IPR003593">
    <property type="entry name" value="AAA+_ATPase"/>
</dbReference>
<keyword evidence="2" id="KW-0547">Nucleotide-binding</keyword>
<feature type="domain" description="ABC transporter" evidence="7">
    <location>
        <begin position="11"/>
        <end position="205"/>
    </location>
</feature>
<evidence type="ECO:0000256" key="2">
    <source>
        <dbReference type="ARBA" id="ARBA00022741"/>
    </source>
</evidence>
<evidence type="ECO:0000256" key="3">
    <source>
        <dbReference type="ARBA" id="ARBA00022748"/>
    </source>
</evidence>
<dbReference type="PROSITE" id="PS50893">
    <property type="entry name" value="ABC_TRANSPORTER_2"/>
    <property type="match status" value="1"/>
</dbReference>
<sequence>MSPTTPTSPILRVEQLGCERDERILFRDLAFQACAGEIWQVAGANGTGKTTLLRILAGLHGFHDGRVRWQVPGARHASAHDQILFLGHLAGLREELTAQENLRWLCALHDQPAAMIPAALSAVGLAGYDDAPVATMSAGQKRRVALARLWLPGKAVWILDEPFTAIDATGVEMIEQRLRKQAAAGTLVIYTSHHRLATDTRQIHLGGQGA</sequence>
<keyword evidence="3" id="KW-0201">Cytochrome c-type biogenesis</keyword>
<dbReference type="RefSeq" id="WP_246952917.1">
    <property type="nucleotide sequence ID" value="NZ_JALKII010000008.1"/>
</dbReference>
<reference evidence="8" key="1">
    <citation type="submission" date="2022-04" db="EMBL/GenBank/DDBJ databases">
        <title>Alcanivorax sp. CY1518 draft genome sequence.</title>
        <authorList>
            <person name="Zhao G."/>
            <person name="An M."/>
        </authorList>
    </citation>
    <scope>NUCLEOTIDE SEQUENCE</scope>
    <source>
        <strain evidence="8">CY1518</strain>
    </source>
</reference>
<keyword evidence="9" id="KW-1185">Reference proteome</keyword>
<evidence type="ECO:0000256" key="4">
    <source>
        <dbReference type="ARBA" id="ARBA00022840"/>
    </source>
</evidence>
<keyword evidence="6" id="KW-0472">Membrane</keyword>
<organism evidence="8 9">
    <name type="scientific">Alcanivorax quisquiliarum</name>
    <dbReference type="NCBI Taxonomy" id="2933565"/>
    <lineage>
        <taxon>Bacteria</taxon>
        <taxon>Pseudomonadati</taxon>
        <taxon>Pseudomonadota</taxon>
        <taxon>Gammaproteobacteria</taxon>
        <taxon>Oceanospirillales</taxon>
        <taxon>Alcanivoracaceae</taxon>
        <taxon>Alcanivorax</taxon>
    </lineage>
</organism>
<proteinExistence type="predicted"/>
<dbReference type="Gene3D" id="3.40.50.300">
    <property type="entry name" value="P-loop containing nucleotide triphosphate hydrolases"/>
    <property type="match status" value="1"/>
</dbReference>
<dbReference type="InterPro" id="IPR005895">
    <property type="entry name" value="ABC_transptr_haem_export_CcmA"/>
</dbReference>
<comment type="caution">
    <text evidence="8">The sequence shown here is derived from an EMBL/GenBank/DDBJ whole genome shotgun (WGS) entry which is preliminary data.</text>
</comment>
<evidence type="ECO:0000256" key="1">
    <source>
        <dbReference type="ARBA" id="ARBA00022448"/>
    </source>
</evidence>
<keyword evidence="5" id="KW-1278">Translocase</keyword>
<dbReference type="EMBL" id="JALKII010000008">
    <property type="protein sequence ID" value="MCK0538358.1"/>
    <property type="molecule type" value="Genomic_DNA"/>
</dbReference>
<dbReference type="Proteomes" id="UP001165524">
    <property type="component" value="Unassembled WGS sequence"/>
</dbReference>
<keyword evidence="4" id="KW-0067">ATP-binding</keyword>
<evidence type="ECO:0000256" key="6">
    <source>
        <dbReference type="ARBA" id="ARBA00023136"/>
    </source>
</evidence>
<gene>
    <name evidence="8" type="primary">ccmA</name>
    <name evidence="8" type="ORF">MU846_11610</name>
</gene>
<evidence type="ECO:0000256" key="5">
    <source>
        <dbReference type="ARBA" id="ARBA00022967"/>
    </source>
</evidence>
<evidence type="ECO:0000259" key="7">
    <source>
        <dbReference type="PROSITE" id="PS50893"/>
    </source>
</evidence>
<dbReference type="InterPro" id="IPR027417">
    <property type="entry name" value="P-loop_NTPase"/>
</dbReference>